<dbReference type="GO" id="GO:0006534">
    <property type="term" value="P:cysteine metabolic process"/>
    <property type="evidence" value="ECO:0007669"/>
    <property type="project" value="InterPro"/>
</dbReference>
<dbReference type="PANTHER" id="PTHR43586:SF4">
    <property type="entry name" value="ISOPENICILLIN N EPIMERASE"/>
    <property type="match status" value="1"/>
</dbReference>
<dbReference type="RefSeq" id="WP_004615908.1">
    <property type="nucleotide sequence ID" value="NZ_ACXX02000001.1"/>
</dbReference>
<keyword evidence="4" id="KW-0808">Transferase</keyword>
<keyword evidence="5" id="KW-0663">Pyridoxal phosphate</keyword>
<evidence type="ECO:0000313" key="9">
    <source>
        <dbReference type="Proteomes" id="UP000003860"/>
    </source>
</evidence>
<feature type="domain" description="Aminotransferase class V" evidence="7">
    <location>
        <begin position="2"/>
        <end position="369"/>
    </location>
</feature>
<dbReference type="InterPro" id="IPR015421">
    <property type="entry name" value="PyrdxlP-dep_Trfase_major"/>
</dbReference>
<dbReference type="EC" id="2.8.1.7" evidence="3"/>
<dbReference type="InterPro" id="IPR015422">
    <property type="entry name" value="PyrdxlP-dep_Trfase_small"/>
</dbReference>
<evidence type="ECO:0000256" key="1">
    <source>
        <dbReference type="ARBA" id="ARBA00001933"/>
    </source>
</evidence>
<dbReference type="AlphaFoldDB" id="F1T747"/>
<name>F1T747_9FIRM</name>
<organism evidence="8 9">
    <name type="scientific">Ruminiclostridium papyrosolvens DSM 2782</name>
    <dbReference type="NCBI Taxonomy" id="588581"/>
    <lineage>
        <taxon>Bacteria</taxon>
        <taxon>Bacillati</taxon>
        <taxon>Bacillota</taxon>
        <taxon>Clostridia</taxon>
        <taxon>Eubacteriales</taxon>
        <taxon>Oscillospiraceae</taxon>
        <taxon>Ruminiclostridium</taxon>
    </lineage>
</organism>
<dbReference type="PANTHER" id="PTHR43586">
    <property type="entry name" value="CYSTEINE DESULFURASE"/>
    <property type="match status" value="1"/>
</dbReference>
<evidence type="ECO:0000256" key="6">
    <source>
        <dbReference type="ARBA" id="ARBA00050776"/>
    </source>
</evidence>
<evidence type="ECO:0000256" key="5">
    <source>
        <dbReference type="ARBA" id="ARBA00022898"/>
    </source>
</evidence>
<dbReference type="InterPro" id="IPR015424">
    <property type="entry name" value="PyrdxlP-dep_Trfase"/>
</dbReference>
<comment type="similarity">
    <text evidence="2">Belongs to the class-V pyridoxal-phosphate-dependent aminotransferase family. Csd subfamily.</text>
</comment>
<proteinExistence type="inferred from homology"/>
<dbReference type="NCBIfam" id="TIGR01977">
    <property type="entry name" value="am_tr_V_EF2568"/>
    <property type="match status" value="1"/>
</dbReference>
<evidence type="ECO:0000259" key="7">
    <source>
        <dbReference type="Pfam" id="PF00266"/>
    </source>
</evidence>
<dbReference type="OrthoDB" id="9804366at2"/>
<reference evidence="8" key="1">
    <citation type="submission" date="2009-07" db="EMBL/GenBank/DDBJ databases">
        <authorList>
            <consortium name="US DOE Joint Genome Institute (JGI-PGF)"/>
            <person name="Lucas S."/>
            <person name="Copeland A."/>
            <person name="Lapidus A."/>
            <person name="Glavina del Rio T."/>
            <person name="Tice H."/>
            <person name="Bruce D."/>
            <person name="Goodwin L."/>
            <person name="Pitluck S."/>
            <person name="Larimer F."/>
            <person name="Land M.L."/>
            <person name="Mouttaki H."/>
            <person name="He Z."/>
            <person name="Zhou J."/>
            <person name="Hemme C.L."/>
        </authorList>
    </citation>
    <scope>NUCLEOTIDE SEQUENCE</scope>
    <source>
        <strain evidence="8">DSM 2782</strain>
    </source>
</reference>
<dbReference type="Pfam" id="PF00266">
    <property type="entry name" value="Aminotran_5"/>
    <property type="match status" value="1"/>
</dbReference>
<dbReference type="STRING" id="588581.Cpap_3727"/>
<reference evidence="8" key="2">
    <citation type="submission" date="2011-01" db="EMBL/GenBank/DDBJ databases">
        <title>The Non-contiguous Finished genome of Clostridium papyrosolvens.</title>
        <authorList>
            <person name="Lucas S."/>
            <person name="Copeland A."/>
            <person name="Lapidus A."/>
            <person name="Cheng J.-F."/>
            <person name="Goodwin L."/>
            <person name="Pitluck S."/>
            <person name="Misra M."/>
            <person name="Chertkov O."/>
            <person name="Detter J.C."/>
            <person name="Han C."/>
            <person name="Tapia R."/>
            <person name="Land M."/>
            <person name="Hauser L."/>
            <person name="Kyrpides N."/>
            <person name="Ivanova N."/>
            <person name="Pagani I."/>
            <person name="Mouttaki H."/>
            <person name="He Z."/>
            <person name="Zhou J."/>
            <person name="Hemme C.L."/>
            <person name="Woyke T."/>
        </authorList>
    </citation>
    <scope>NUCLEOTIDE SEQUENCE [LARGE SCALE GENOMIC DNA]</scope>
    <source>
        <strain evidence="8">DSM 2782</strain>
    </source>
</reference>
<dbReference type="SUPFAM" id="SSF53383">
    <property type="entry name" value="PLP-dependent transferases"/>
    <property type="match status" value="1"/>
</dbReference>
<evidence type="ECO:0000256" key="3">
    <source>
        <dbReference type="ARBA" id="ARBA00012239"/>
    </source>
</evidence>
<dbReference type="EMBL" id="ACXX02000001">
    <property type="protein sequence ID" value="EGD49295.1"/>
    <property type="molecule type" value="Genomic_DNA"/>
</dbReference>
<evidence type="ECO:0000256" key="4">
    <source>
        <dbReference type="ARBA" id="ARBA00022679"/>
    </source>
</evidence>
<sequence>MIYFDNAATSWPKPEVVYKKNDEFFRNSCANPGRASHIMSVESAKALEECRLMLSKLFNCPEKDRIVFTFSTTDSLNMVINGLLNQGDHVITTTMEHNSVVRPLEEMRKKSVEISYIQCNSEGFVSPSDIKKQIKNNTKLICINHVSNVTGTIQPVNEICAIARENGINSLVDGAQAVGVIPVDINEIGADFYAFPGHKGLFGPTGTGGLVIPRNTNLRPFRRGGTGSHSEEVEQPALLPYRYESGTMNVLGIAGLLEGVKFIMSEGIDAIRKHEECLVKYIIEGLGDLGQLKLYGPENLSLRTSVISFNIDGWDSSLLGITLEQGYGILSRTGMHCSPMAHKTIGTYPEGTVRISLGYFNNLEQADTFVNAVKGIVYPKG</sequence>
<dbReference type="GO" id="GO:0030170">
    <property type="term" value="F:pyridoxal phosphate binding"/>
    <property type="evidence" value="ECO:0007669"/>
    <property type="project" value="InterPro"/>
</dbReference>
<dbReference type="Gene3D" id="3.90.1150.10">
    <property type="entry name" value="Aspartate Aminotransferase, domain 1"/>
    <property type="match status" value="1"/>
</dbReference>
<comment type="cofactor">
    <cofactor evidence="1">
        <name>pyridoxal 5'-phosphate</name>
        <dbReference type="ChEBI" id="CHEBI:597326"/>
    </cofactor>
</comment>
<dbReference type="CDD" id="cd06453">
    <property type="entry name" value="SufS_like"/>
    <property type="match status" value="1"/>
</dbReference>
<comment type="caution">
    <text evidence="8">The sequence shown here is derived from an EMBL/GenBank/DDBJ whole genome shotgun (WGS) entry which is preliminary data.</text>
</comment>
<dbReference type="InterPro" id="IPR010970">
    <property type="entry name" value="Cys_dSase_SufS"/>
</dbReference>
<dbReference type="InterPro" id="IPR010969">
    <property type="entry name" value="Cys_dSase-rel_unknwn_funct"/>
</dbReference>
<dbReference type="GO" id="GO:0031071">
    <property type="term" value="F:cysteine desulfurase activity"/>
    <property type="evidence" value="ECO:0007669"/>
    <property type="project" value="UniProtKB-EC"/>
</dbReference>
<evidence type="ECO:0000256" key="2">
    <source>
        <dbReference type="ARBA" id="ARBA00010447"/>
    </source>
</evidence>
<dbReference type="InterPro" id="IPR000192">
    <property type="entry name" value="Aminotrans_V_dom"/>
</dbReference>
<keyword evidence="9" id="KW-1185">Reference proteome</keyword>
<dbReference type="Proteomes" id="UP000003860">
    <property type="component" value="Unassembled WGS sequence"/>
</dbReference>
<accession>F1T747</accession>
<protein>
    <recommendedName>
        <fullName evidence="3">cysteine desulfurase</fullName>
        <ecNumber evidence="3">2.8.1.7</ecNumber>
    </recommendedName>
</protein>
<evidence type="ECO:0000313" key="8">
    <source>
        <dbReference type="EMBL" id="EGD49295.1"/>
    </source>
</evidence>
<gene>
    <name evidence="8" type="ORF">Cpap_3727</name>
</gene>
<dbReference type="eggNOG" id="COG0520">
    <property type="taxonomic scope" value="Bacteria"/>
</dbReference>
<comment type="catalytic activity">
    <reaction evidence="6">
        <text>(sulfur carrier)-H + L-cysteine = (sulfur carrier)-SH + L-alanine</text>
        <dbReference type="Rhea" id="RHEA:43892"/>
        <dbReference type="Rhea" id="RHEA-COMP:14737"/>
        <dbReference type="Rhea" id="RHEA-COMP:14739"/>
        <dbReference type="ChEBI" id="CHEBI:29917"/>
        <dbReference type="ChEBI" id="CHEBI:35235"/>
        <dbReference type="ChEBI" id="CHEBI:57972"/>
        <dbReference type="ChEBI" id="CHEBI:64428"/>
        <dbReference type="EC" id="2.8.1.7"/>
    </reaction>
</comment>
<dbReference type="Gene3D" id="3.40.640.10">
    <property type="entry name" value="Type I PLP-dependent aspartate aminotransferase-like (Major domain)"/>
    <property type="match status" value="1"/>
</dbReference>
<dbReference type="InterPro" id="IPR016454">
    <property type="entry name" value="Cysteine_dSase"/>
</dbReference>
<dbReference type="PIRSF" id="PIRSF005572">
    <property type="entry name" value="NifS"/>
    <property type="match status" value="1"/>
</dbReference>